<gene>
    <name evidence="4" type="ORF">DSCW_00460</name>
</gene>
<feature type="domain" description="ATP-citrate synthase/succinyl-CoA ligase C-terminal" evidence="2">
    <location>
        <begin position="104"/>
        <end position="223"/>
    </location>
</feature>
<evidence type="ECO:0000313" key="4">
    <source>
        <dbReference type="EMBL" id="BBO72629.1"/>
    </source>
</evidence>
<dbReference type="PANTHER" id="PTHR11117:SF2">
    <property type="entry name" value="SUCCINATE--COA LIGASE [ADP_GDP-FORMING] SUBUNIT ALPHA, MITOCHONDRIAL"/>
    <property type="match status" value="1"/>
</dbReference>
<dbReference type="InterPro" id="IPR016102">
    <property type="entry name" value="Succinyl-CoA_synth-like"/>
</dbReference>
<dbReference type="GO" id="GO:0000166">
    <property type="term" value="F:nucleotide binding"/>
    <property type="evidence" value="ECO:0007669"/>
    <property type="project" value="UniProtKB-KW"/>
</dbReference>
<dbReference type="Pfam" id="PF00549">
    <property type="entry name" value="Ligase_CoA"/>
    <property type="match status" value="1"/>
</dbReference>
<reference evidence="4 5" key="1">
    <citation type="submission" date="2019-11" db="EMBL/GenBank/DDBJ databases">
        <title>Comparative genomics of hydrocarbon-degrading Desulfosarcina strains.</title>
        <authorList>
            <person name="Watanabe M."/>
            <person name="Kojima H."/>
            <person name="Fukui M."/>
        </authorList>
    </citation>
    <scope>NUCLEOTIDE SEQUENCE [LARGE SCALE GENOMIC DNA]</scope>
    <source>
        <strain evidence="4 5">PP31</strain>
    </source>
</reference>
<dbReference type="InterPro" id="IPR005811">
    <property type="entry name" value="SUCC_ACL_C"/>
</dbReference>
<dbReference type="Gene3D" id="3.40.50.720">
    <property type="entry name" value="NAD(P)-binding Rossmann-like Domain"/>
    <property type="match status" value="1"/>
</dbReference>
<dbReference type="GO" id="GO:0009361">
    <property type="term" value="C:succinate-CoA ligase complex (ADP-forming)"/>
    <property type="evidence" value="ECO:0007669"/>
    <property type="project" value="TreeGrafter"/>
</dbReference>
<dbReference type="PRINTS" id="PR01798">
    <property type="entry name" value="SCOASYNTHASE"/>
</dbReference>
<dbReference type="SUPFAM" id="SSF51735">
    <property type="entry name" value="NAD(P)-binding Rossmann-fold domains"/>
    <property type="match status" value="1"/>
</dbReference>
<organism evidence="4 5">
    <name type="scientific">Desulfosarcina widdelii</name>
    <dbReference type="NCBI Taxonomy" id="947919"/>
    <lineage>
        <taxon>Bacteria</taxon>
        <taxon>Pseudomonadati</taxon>
        <taxon>Thermodesulfobacteriota</taxon>
        <taxon>Desulfobacteria</taxon>
        <taxon>Desulfobacterales</taxon>
        <taxon>Desulfosarcinaceae</taxon>
        <taxon>Desulfosarcina</taxon>
    </lineage>
</organism>
<dbReference type="SUPFAM" id="SSF52210">
    <property type="entry name" value="Succinyl-CoA synthetase domains"/>
    <property type="match status" value="1"/>
</dbReference>
<dbReference type="InterPro" id="IPR017440">
    <property type="entry name" value="Cit_synth/succinyl-CoA_lig_AS"/>
</dbReference>
<keyword evidence="5" id="KW-1185">Reference proteome</keyword>
<dbReference type="Pfam" id="PF02629">
    <property type="entry name" value="CoA_binding"/>
    <property type="match status" value="1"/>
</dbReference>
<dbReference type="Gene3D" id="3.40.50.261">
    <property type="entry name" value="Succinyl-CoA synthetase domains"/>
    <property type="match status" value="1"/>
</dbReference>
<evidence type="ECO:0000259" key="2">
    <source>
        <dbReference type="Pfam" id="PF00549"/>
    </source>
</evidence>
<feature type="domain" description="CoA-binding" evidence="3">
    <location>
        <begin position="2"/>
        <end position="51"/>
    </location>
</feature>
<protein>
    <submittedName>
        <fullName evidence="4">Succinate--CoA ligase subunit alpha</fullName>
    </submittedName>
</protein>
<dbReference type="GO" id="GO:0004775">
    <property type="term" value="F:succinate-CoA ligase (ADP-forming) activity"/>
    <property type="evidence" value="ECO:0007669"/>
    <property type="project" value="TreeGrafter"/>
</dbReference>
<dbReference type="GO" id="GO:0006099">
    <property type="term" value="P:tricarboxylic acid cycle"/>
    <property type="evidence" value="ECO:0007669"/>
    <property type="project" value="TreeGrafter"/>
</dbReference>
<dbReference type="KEGG" id="dwd:DSCW_00460"/>
<name>A0A5K7YX59_9BACT</name>
<evidence type="ECO:0000259" key="3">
    <source>
        <dbReference type="Pfam" id="PF02629"/>
    </source>
</evidence>
<accession>A0A5K7YX59</accession>
<evidence type="ECO:0000313" key="5">
    <source>
        <dbReference type="Proteomes" id="UP000427769"/>
    </source>
</evidence>
<dbReference type="InterPro" id="IPR036291">
    <property type="entry name" value="NAD(P)-bd_dom_sf"/>
</dbReference>
<evidence type="ECO:0000256" key="1">
    <source>
        <dbReference type="ARBA" id="ARBA00022741"/>
    </source>
</evidence>
<dbReference type="PROSITE" id="PS00399">
    <property type="entry name" value="SUCCINYL_COA_LIG_2"/>
    <property type="match status" value="1"/>
</dbReference>
<dbReference type="GO" id="GO:0004776">
    <property type="term" value="F:succinate-CoA ligase (GDP-forming) activity"/>
    <property type="evidence" value="ECO:0007669"/>
    <property type="project" value="TreeGrafter"/>
</dbReference>
<keyword evidence="1" id="KW-0547">Nucleotide-binding</keyword>
<proteinExistence type="predicted"/>
<dbReference type="Proteomes" id="UP000427769">
    <property type="component" value="Chromosome"/>
</dbReference>
<sequence>MQGIPVYDSMSEAVMKHQPNTSVLYIPAAMVKEAAFEAIENGIKTIVIITETVPVNDTMKIIDLAEQYEAWVIGPNTPGIVSPEKALVGFLPAATVQAGEVGIISRSGTLAIESLRFLSESGIGISTCCGIGGDLVSGKSQVDYLRLLEKDDQTRFIVLLGEIGGSMEEIAAETISTMTKPVVTMIAGRTAPPGKRMGHAGAIISQGQGSAVYKIEALKKAGAMVADDFWSLVELIKKIQ</sequence>
<keyword evidence="4" id="KW-0436">Ligase</keyword>
<dbReference type="AlphaFoldDB" id="A0A5K7YX59"/>
<dbReference type="EMBL" id="AP021875">
    <property type="protein sequence ID" value="BBO72629.1"/>
    <property type="molecule type" value="Genomic_DNA"/>
</dbReference>
<dbReference type="PANTHER" id="PTHR11117">
    <property type="entry name" value="SUCCINYL-COA LIGASE SUBUNIT ALPHA"/>
    <property type="match status" value="1"/>
</dbReference>
<dbReference type="InterPro" id="IPR003781">
    <property type="entry name" value="CoA-bd"/>
</dbReference>